<dbReference type="Gene3D" id="3.40.50.300">
    <property type="entry name" value="P-loop containing nucleotide triphosphate hydrolases"/>
    <property type="match status" value="1"/>
</dbReference>
<dbReference type="InterPro" id="IPR027417">
    <property type="entry name" value="P-loop_NTPase"/>
</dbReference>
<sequence>MSGNNDGLSQNNDKTPHHILNKTISREFSQQGLQILVFGSNDQVKTRFVHHYLDQLQKDCGTNHITMTLTSQTTLIGFLTEVTAKLESSFSIKFPSSELLPVTNYFIALAEILFTHNVVLVVTDMTVSTEQTKHLKQYLANLAKNMSDDAINYADSHAKIIFIGNTETAEELWSDVQSLKSRLATILAR</sequence>
<protein>
    <submittedName>
        <fullName evidence="1">Uncharacterized protein</fullName>
    </submittedName>
</protein>
<name>A0ABU1ACR9_9LACO</name>
<evidence type="ECO:0000313" key="1">
    <source>
        <dbReference type="EMBL" id="MDQ7938641.1"/>
    </source>
</evidence>
<keyword evidence="2" id="KW-1185">Reference proteome</keyword>
<proteinExistence type="predicted"/>
<reference evidence="1 2" key="1">
    <citation type="journal article" date="2023" name="Int. J. Syst. Evol. Microbiol.">
        <title>Lactiplantibacillus brownii sp. nov., a novel psychrotolerant species isolated from sauerkraut.</title>
        <authorList>
            <person name="Heng Y.C."/>
            <person name="Silvaraju S."/>
            <person name="Lee J.K.Y."/>
            <person name="Kittelmann S."/>
        </authorList>
    </citation>
    <scope>NUCLEOTIDE SEQUENCE [LARGE SCALE GENOMIC DNA]</scope>
    <source>
        <strain evidence="1 2">WILCCON 0030</strain>
    </source>
</reference>
<dbReference type="EMBL" id="JAVCWF010000001">
    <property type="protein sequence ID" value="MDQ7938641.1"/>
    <property type="molecule type" value="Genomic_DNA"/>
</dbReference>
<dbReference type="Proteomes" id="UP001227831">
    <property type="component" value="Unassembled WGS sequence"/>
</dbReference>
<evidence type="ECO:0000313" key="2">
    <source>
        <dbReference type="Proteomes" id="UP001227831"/>
    </source>
</evidence>
<accession>A0ABU1ACR9</accession>
<gene>
    <name evidence="1" type="ORF">RA086_13585</name>
</gene>
<comment type="caution">
    <text evidence="1">The sequence shown here is derived from an EMBL/GenBank/DDBJ whole genome shotgun (WGS) entry which is preliminary data.</text>
</comment>
<organism evidence="1 2">
    <name type="scientific">Lactiplantibacillus brownii</name>
    <dbReference type="NCBI Taxonomy" id="3069269"/>
    <lineage>
        <taxon>Bacteria</taxon>
        <taxon>Bacillati</taxon>
        <taxon>Bacillota</taxon>
        <taxon>Bacilli</taxon>
        <taxon>Lactobacillales</taxon>
        <taxon>Lactobacillaceae</taxon>
        <taxon>Lactiplantibacillus</taxon>
    </lineage>
</organism>
<dbReference type="RefSeq" id="WP_308704309.1">
    <property type="nucleotide sequence ID" value="NZ_AP027463.1"/>
</dbReference>